<comment type="caution">
    <text evidence="3">The sequence shown here is derived from an EMBL/GenBank/DDBJ whole genome shotgun (WGS) entry which is preliminary data.</text>
</comment>
<reference evidence="3" key="2">
    <citation type="submission" date="2020-09" db="EMBL/GenBank/DDBJ databases">
        <authorList>
            <person name="Sun Q."/>
            <person name="Ohkuma M."/>
        </authorList>
    </citation>
    <scope>NUCLEOTIDE SEQUENCE</scope>
    <source>
        <strain evidence="3">JCM 4815</strain>
    </source>
</reference>
<dbReference type="AlphaFoldDB" id="A0A918PEV8"/>
<gene>
    <name evidence="3" type="ORF">GCM10010365_23150</name>
</gene>
<dbReference type="RefSeq" id="WP_189857953.1">
    <property type="nucleotide sequence ID" value="NZ_BMVW01000003.1"/>
</dbReference>
<sequence>MECEQVKVDLAAEALTGEAEPEGEARLAHLDGCGRCRREHEEMRGLARLLAATTTPYEPDVPAAPDPR</sequence>
<keyword evidence="2" id="KW-0804">Transcription</keyword>
<proteinExistence type="predicted"/>
<organism evidence="3 4">
    <name type="scientific">Streptomyces poonensis</name>
    <dbReference type="NCBI Taxonomy" id="68255"/>
    <lineage>
        <taxon>Bacteria</taxon>
        <taxon>Bacillati</taxon>
        <taxon>Actinomycetota</taxon>
        <taxon>Actinomycetes</taxon>
        <taxon>Kitasatosporales</taxon>
        <taxon>Streptomycetaceae</taxon>
        <taxon>Streptomyces</taxon>
    </lineage>
</organism>
<evidence type="ECO:0000313" key="3">
    <source>
        <dbReference type="EMBL" id="GGZ03639.1"/>
    </source>
</evidence>
<evidence type="ECO:0008006" key="5">
    <source>
        <dbReference type="Google" id="ProtNLM"/>
    </source>
</evidence>
<protein>
    <recommendedName>
        <fullName evidence="5">Zinc-finger domain-containing protein</fullName>
    </recommendedName>
</protein>
<reference evidence="3" key="1">
    <citation type="journal article" date="2014" name="Int. J. Syst. Evol. Microbiol.">
        <title>Complete genome sequence of Corynebacterium casei LMG S-19264T (=DSM 44701T), isolated from a smear-ripened cheese.</title>
        <authorList>
            <consortium name="US DOE Joint Genome Institute (JGI-PGF)"/>
            <person name="Walter F."/>
            <person name="Albersmeier A."/>
            <person name="Kalinowski J."/>
            <person name="Ruckert C."/>
        </authorList>
    </citation>
    <scope>NUCLEOTIDE SEQUENCE</scope>
    <source>
        <strain evidence="3">JCM 4815</strain>
    </source>
</reference>
<dbReference type="EMBL" id="BMVW01000003">
    <property type="protein sequence ID" value="GGZ03639.1"/>
    <property type="molecule type" value="Genomic_DNA"/>
</dbReference>
<keyword evidence="1" id="KW-0805">Transcription regulation</keyword>
<evidence type="ECO:0000256" key="1">
    <source>
        <dbReference type="ARBA" id="ARBA00023015"/>
    </source>
</evidence>
<keyword evidence="4" id="KW-1185">Reference proteome</keyword>
<dbReference type="Gene3D" id="1.10.10.1320">
    <property type="entry name" value="Anti-sigma factor, zinc-finger domain"/>
    <property type="match status" value="1"/>
</dbReference>
<name>A0A918PEV8_9ACTN</name>
<accession>A0A918PEV8</accession>
<dbReference type="InterPro" id="IPR041916">
    <property type="entry name" value="Anti_sigma_zinc_sf"/>
</dbReference>
<evidence type="ECO:0000313" key="4">
    <source>
        <dbReference type="Proteomes" id="UP000622166"/>
    </source>
</evidence>
<evidence type="ECO:0000256" key="2">
    <source>
        <dbReference type="ARBA" id="ARBA00023163"/>
    </source>
</evidence>
<dbReference type="Proteomes" id="UP000622166">
    <property type="component" value="Unassembled WGS sequence"/>
</dbReference>